<dbReference type="GO" id="GO:0003700">
    <property type="term" value="F:DNA-binding transcription factor activity"/>
    <property type="evidence" value="ECO:0007669"/>
    <property type="project" value="TreeGrafter"/>
</dbReference>
<sequence length="259" mass="28288">MNEKRVKSADRVLDLLEYLSAVDRPVALHEVVRDLGFPKSSAHGLIGTLVDRGYVVRDDADRFQVVDAFREGFGWVGGFEARLKALGRPVLEDARARTGETVFLAVPNGQGDAKVICKAVSLHHIRYDVDHTAPSPGYATVMGRVLLAFDEPARVDAYFARTELRPHTGRALTSEAEIRAVLARIRAEGYGSIEEEYASGGCGIAAPVRDRSGRVVAVLDIATVSQRYAELRPLLLETVRDSAARLSRRLGHNPASEEG</sequence>
<keyword evidence="2" id="KW-0238">DNA-binding</keyword>
<dbReference type="Pfam" id="PF09339">
    <property type="entry name" value="HTH_IclR"/>
    <property type="match status" value="1"/>
</dbReference>
<dbReference type="Gene3D" id="3.30.450.40">
    <property type="match status" value="1"/>
</dbReference>
<dbReference type="InterPro" id="IPR005471">
    <property type="entry name" value="Tscrpt_reg_IclR_N"/>
</dbReference>
<dbReference type="PANTHER" id="PTHR30136:SF24">
    <property type="entry name" value="HTH-TYPE TRANSCRIPTIONAL REPRESSOR ALLR"/>
    <property type="match status" value="1"/>
</dbReference>
<dbReference type="InterPro" id="IPR036390">
    <property type="entry name" value="WH_DNA-bd_sf"/>
</dbReference>
<protein>
    <submittedName>
        <fullName evidence="6">IclR family transcriptional regulator</fullName>
    </submittedName>
</protein>
<evidence type="ECO:0000259" key="5">
    <source>
        <dbReference type="PROSITE" id="PS51078"/>
    </source>
</evidence>
<evidence type="ECO:0000256" key="1">
    <source>
        <dbReference type="ARBA" id="ARBA00023015"/>
    </source>
</evidence>
<dbReference type="Pfam" id="PF01614">
    <property type="entry name" value="IclR_C"/>
    <property type="match status" value="1"/>
</dbReference>
<dbReference type="PROSITE" id="PS51077">
    <property type="entry name" value="HTH_ICLR"/>
    <property type="match status" value="1"/>
</dbReference>
<dbReference type="SMART" id="SM00346">
    <property type="entry name" value="HTH_ICLR"/>
    <property type="match status" value="1"/>
</dbReference>
<evidence type="ECO:0000313" key="7">
    <source>
        <dbReference type="Proteomes" id="UP000305888"/>
    </source>
</evidence>
<dbReference type="Proteomes" id="UP000305888">
    <property type="component" value="Plasmid pD4M1A"/>
</dbReference>
<keyword evidence="3" id="KW-0804">Transcription</keyword>
<dbReference type="EMBL" id="CP040819">
    <property type="protein sequence ID" value="QDL93852.1"/>
    <property type="molecule type" value="Genomic_DNA"/>
</dbReference>
<dbReference type="SUPFAM" id="SSF46785">
    <property type="entry name" value="Winged helix' DNA-binding domain"/>
    <property type="match status" value="1"/>
</dbReference>
<keyword evidence="6" id="KW-0614">Plasmid</keyword>
<name>A0A5B8G3L6_9RHOB</name>
<organism evidence="6 7">
    <name type="scientific">Paroceanicella profunda</name>
    <dbReference type="NCBI Taxonomy" id="2579971"/>
    <lineage>
        <taxon>Bacteria</taxon>
        <taxon>Pseudomonadati</taxon>
        <taxon>Pseudomonadota</taxon>
        <taxon>Alphaproteobacteria</taxon>
        <taxon>Rhodobacterales</taxon>
        <taxon>Paracoccaceae</taxon>
        <taxon>Paroceanicella</taxon>
    </lineage>
</organism>
<dbReference type="OrthoDB" id="9807558at2"/>
<dbReference type="InterPro" id="IPR036388">
    <property type="entry name" value="WH-like_DNA-bd_sf"/>
</dbReference>
<dbReference type="GO" id="GO:0003677">
    <property type="term" value="F:DNA binding"/>
    <property type="evidence" value="ECO:0007669"/>
    <property type="project" value="UniProtKB-KW"/>
</dbReference>
<keyword evidence="7" id="KW-1185">Reference proteome</keyword>
<dbReference type="Gene3D" id="1.10.10.10">
    <property type="entry name" value="Winged helix-like DNA-binding domain superfamily/Winged helix DNA-binding domain"/>
    <property type="match status" value="1"/>
</dbReference>
<geneLocation type="plasmid" evidence="7">
    <name>pd4m1a</name>
</geneLocation>
<evidence type="ECO:0000313" key="6">
    <source>
        <dbReference type="EMBL" id="QDL93852.1"/>
    </source>
</evidence>
<dbReference type="SUPFAM" id="SSF55781">
    <property type="entry name" value="GAF domain-like"/>
    <property type="match status" value="1"/>
</dbReference>
<dbReference type="InterPro" id="IPR029016">
    <property type="entry name" value="GAF-like_dom_sf"/>
</dbReference>
<dbReference type="InterPro" id="IPR050707">
    <property type="entry name" value="HTH_MetabolicPath_Reg"/>
</dbReference>
<dbReference type="AlphaFoldDB" id="A0A5B8G3L6"/>
<gene>
    <name evidence="6" type="ORF">FDP22_18370</name>
</gene>
<keyword evidence="1" id="KW-0805">Transcription regulation</keyword>
<dbReference type="KEGG" id="ppru:FDP22_18370"/>
<evidence type="ECO:0000256" key="3">
    <source>
        <dbReference type="ARBA" id="ARBA00023163"/>
    </source>
</evidence>
<dbReference type="InterPro" id="IPR014757">
    <property type="entry name" value="Tscrpt_reg_IclR_C"/>
</dbReference>
<feature type="domain" description="IclR-ED" evidence="5">
    <location>
        <begin position="67"/>
        <end position="252"/>
    </location>
</feature>
<dbReference type="RefSeq" id="WP_138573882.1">
    <property type="nucleotide sequence ID" value="NZ_CP040819.1"/>
</dbReference>
<accession>A0A5B8G3L6</accession>
<proteinExistence type="predicted"/>
<evidence type="ECO:0000259" key="4">
    <source>
        <dbReference type="PROSITE" id="PS51077"/>
    </source>
</evidence>
<dbReference type="PROSITE" id="PS51078">
    <property type="entry name" value="ICLR_ED"/>
    <property type="match status" value="1"/>
</dbReference>
<evidence type="ECO:0000256" key="2">
    <source>
        <dbReference type="ARBA" id="ARBA00023125"/>
    </source>
</evidence>
<dbReference type="GO" id="GO:0045892">
    <property type="term" value="P:negative regulation of DNA-templated transcription"/>
    <property type="evidence" value="ECO:0007669"/>
    <property type="project" value="TreeGrafter"/>
</dbReference>
<dbReference type="PANTHER" id="PTHR30136">
    <property type="entry name" value="HELIX-TURN-HELIX TRANSCRIPTIONAL REGULATOR, ICLR FAMILY"/>
    <property type="match status" value="1"/>
</dbReference>
<feature type="domain" description="HTH iclR-type" evidence="4">
    <location>
        <begin position="6"/>
        <end position="68"/>
    </location>
</feature>
<reference evidence="6 7" key="1">
    <citation type="submission" date="2019-06" db="EMBL/GenBank/DDBJ databases">
        <title>Genome sequence of Rhodobacteraceae bacterium D4M1.</title>
        <authorList>
            <person name="Cao J."/>
        </authorList>
    </citation>
    <scope>NUCLEOTIDE SEQUENCE [LARGE SCALE GENOMIC DNA]</scope>
    <source>
        <strain evidence="6 7">D4M1</strain>
        <plasmid evidence="7">pd4m1a</plasmid>
    </source>
</reference>